<dbReference type="SUPFAM" id="SSF64288">
    <property type="entry name" value="Chorismate lyase-like"/>
    <property type="match status" value="1"/>
</dbReference>
<dbReference type="EMBL" id="SPKJ01000055">
    <property type="protein sequence ID" value="MYZ48973.1"/>
    <property type="molecule type" value="Genomic_DNA"/>
</dbReference>
<dbReference type="OrthoDB" id="9800645at2"/>
<sequence length="255" mass="27458">MTETTIFEGDVVKRSAGVSLWKQIADALRAELDAGAWPAGTALPPESALAARFGVNRHTLRRAVATLAAEGLVRSDHGRGTFVLGERLAYPIGRRTRFSEIVSRQARAPAGRLLESGGEPAGEWLAELLRVEKGAELVRIETLGVADGVPISNAVSWFPAARFPRLVDAYAETGSITSALARHGVDDYWRRWTRVTARTADAAMSRRLDLAPGAAILLAEALNEDAEGVPVHYSETRFAAERIEIVIEPDAVAPA</sequence>
<dbReference type="AlphaFoldDB" id="A0A964T5R7"/>
<reference evidence="5" key="1">
    <citation type="submission" date="2019-03" db="EMBL/GenBank/DDBJ databases">
        <title>Afifella sp. nov., isolated from activated sludge.</title>
        <authorList>
            <person name="Li Q."/>
            <person name="Liu Y."/>
        </authorList>
    </citation>
    <scope>NUCLEOTIDE SEQUENCE</scope>
    <source>
        <strain evidence="5">L72</strain>
    </source>
</reference>
<dbReference type="Proteomes" id="UP000773614">
    <property type="component" value="Unassembled WGS sequence"/>
</dbReference>
<protein>
    <submittedName>
        <fullName evidence="5">Phosphonate metabolism transcriptional regulator PhnF</fullName>
    </submittedName>
</protein>
<keyword evidence="6" id="KW-1185">Reference proteome</keyword>
<dbReference type="Gene3D" id="3.40.1410.10">
    <property type="entry name" value="Chorismate lyase-like"/>
    <property type="match status" value="1"/>
</dbReference>
<dbReference type="Pfam" id="PF00392">
    <property type="entry name" value="GntR"/>
    <property type="match status" value="1"/>
</dbReference>
<feature type="domain" description="HTH gntR-type" evidence="4">
    <location>
        <begin position="18"/>
        <end position="86"/>
    </location>
</feature>
<dbReference type="Gene3D" id="1.10.10.10">
    <property type="entry name" value="Winged helix-like DNA-binding domain superfamily/Winged helix DNA-binding domain"/>
    <property type="match status" value="1"/>
</dbReference>
<dbReference type="InterPro" id="IPR036388">
    <property type="entry name" value="WH-like_DNA-bd_sf"/>
</dbReference>
<dbReference type="SMART" id="SM00345">
    <property type="entry name" value="HTH_GNTR"/>
    <property type="match status" value="1"/>
</dbReference>
<accession>A0A964T5R7</accession>
<dbReference type="InterPro" id="IPR000524">
    <property type="entry name" value="Tscrpt_reg_HTH_GntR"/>
</dbReference>
<keyword evidence="1" id="KW-0805">Transcription regulation</keyword>
<dbReference type="CDD" id="cd07377">
    <property type="entry name" value="WHTH_GntR"/>
    <property type="match status" value="1"/>
</dbReference>
<keyword evidence="3" id="KW-0804">Transcription</keyword>
<dbReference type="InterPro" id="IPR012702">
    <property type="entry name" value="CP_lyase_PhnF"/>
</dbReference>
<evidence type="ECO:0000256" key="3">
    <source>
        <dbReference type="ARBA" id="ARBA00023163"/>
    </source>
</evidence>
<dbReference type="GO" id="GO:0045892">
    <property type="term" value="P:negative regulation of DNA-templated transcription"/>
    <property type="evidence" value="ECO:0007669"/>
    <property type="project" value="TreeGrafter"/>
</dbReference>
<evidence type="ECO:0000313" key="5">
    <source>
        <dbReference type="EMBL" id="MYZ48973.1"/>
    </source>
</evidence>
<dbReference type="SMART" id="SM00866">
    <property type="entry name" value="UTRA"/>
    <property type="match status" value="1"/>
</dbReference>
<dbReference type="InterPro" id="IPR011663">
    <property type="entry name" value="UTRA"/>
</dbReference>
<comment type="caution">
    <text evidence="5">The sequence shown here is derived from an EMBL/GenBank/DDBJ whole genome shotgun (WGS) entry which is preliminary data.</text>
</comment>
<keyword evidence="2" id="KW-0238">DNA-binding</keyword>
<gene>
    <name evidence="5" type="primary">phnF</name>
    <name evidence="5" type="ORF">E4O86_14755</name>
</gene>
<dbReference type="PRINTS" id="PR00035">
    <property type="entry name" value="HTHGNTR"/>
</dbReference>
<name>A0A964T5R7_9HYPH</name>
<organism evidence="5 6">
    <name type="scientific">Propylenella binzhouense</name>
    <dbReference type="NCBI Taxonomy" id="2555902"/>
    <lineage>
        <taxon>Bacteria</taxon>
        <taxon>Pseudomonadati</taxon>
        <taxon>Pseudomonadota</taxon>
        <taxon>Alphaproteobacteria</taxon>
        <taxon>Hyphomicrobiales</taxon>
        <taxon>Propylenellaceae</taxon>
        <taxon>Propylenella</taxon>
    </lineage>
</organism>
<dbReference type="InterPro" id="IPR028978">
    <property type="entry name" value="Chorismate_lyase_/UTRA_dom_sf"/>
</dbReference>
<proteinExistence type="predicted"/>
<dbReference type="GO" id="GO:0003677">
    <property type="term" value="F:DNA binding"/>
    <property type="evidence" value="ECO:0007669"/>
    <property type="project" value="UniProtKB-KW"/>
</dbReference>
<dbReference type="InterPro" id="IPR036390">
    <property type="entry name" value="WH_DNA-bd_sf"/>
</dbReference>
<dbReference type="InterPro" id="IPR050679">
    <property type="entry name" value="Bact_HTH_transcr_reg"/>
</dbReference>
<dbReference type="PROSITE" id="PS50949">
    <property type="entry name" value="HTH_GNTR"/>
    <property type="match status" value="1"/>
</dbReference>
<evidence type="ECO:0000256" key="1">
    <source>
        <dbReference type="ARBA" id="ARBA00023015"/>
    </source>
</evidence>
<dbReference type="Pfam" id="PF07702">
    <property type="entry name" value="UTRA"/>
    <property type="match status" value="1"/>
</dbReference>
<dbReference type="PANTHER" id="PTHR44846">
    <property type="entry name" value="MANNOSYL-D-GLYCERATE TRANSPORT/METABOLISM SYSTEM REPRESSOR MNGR-RELATED"/>
    <property type="match status" value="1"/>
</dbReference>
<dbReference type="RefSeq" id="WP_161141320.1">
    <property type="nucleotide sequence ID" value="NZ_SPKJ01000055.1"/>
</dbReference>
<evidence type="ECO:0000259" key="4">
    <source>
        <dbReference type="PROSITE" id="PS50949"/>
    </source>
</evidence>
<dbReference type="NCBIfam" id="TIGR02325">
    <property type="entry name" value="C_P_lyase_phnF"/>
    <property type="match status" value="1"/>
</dbReference>
<evidence type="ECO:0000313" key="6">
    <source>
        <dbReference type="Proteomes" id="UP000773614"/>
    </source>
</evidence>
<dbReference type="SUPFAM" id="SSF46785">
    <property type="entry name" value="Winged helix' DNA-binding domain"/>
    <property type="match status" value="1"/>
</dbReference>
<evidence type="ECO:0000256" key="2">
    <source>
        <dbReference type="ARBA" id="ARBA00023125"/>
    </source>
</evidence>
<dbReference type="PANTHER" id="PTHR44846:SF1">
    <property type="entry name" value="MANNOSYL-D-GLYCERATE TRANSPORT_METABOLISM SYSTEM REPRESSOR MNGR-RELATED"/>
    <property type="match status" value="1"/>
</dbReference>
<dbReference type="GO" id="GO:0003700">
    <property type="term" value="F:DNA-binding transcription factor activity"/>
    <property type="evidence" value="ECO:0007669"/>
    <property type="project" value="InterPro"/>
</dbReference>